<dbReference type="CDD" id="cd13578">
    <property type="entry name" value="PBP2_Bug27"/>
    <property type="match status" value="1"/>
</dbReference>
<name>A0A1H1T8J9_9BRAD</name>
<gene>
    <name evidence="2" type="ORF">SAMN05444158_2449</name>
</gene>
<comment type="similarity">
    <text evidence="1">Belongs to the UPF0065 (bug) family.</text>
</comment>
<dbReference type="SUPFAM" id="SSF53850">
    <property type="entry name" value="Periplasmic binding protein-like II"/>
    <property type="match status" value="1"/>
</dbReference>
<dbReference type="AlphaFoldDB" id="A0A1H1T8J9"/>
<dbReference type="InterPro" id="IPR042100">
    <property type="entry name" value="Bug_dom1"/>
</dbReference>
<dbReference type="PANTHER" id="PTHR42928:SF5">
    <property type="entry name" value="BLR1237 PROTEIN"/>
    <property type="match status" value="1"/>
</dbReference>
<reference evidence="3" key="1">
    <citation type="submission" date="2016-10" db="EMBL/GenBank/DDBJ databases">
        <authorList>
            <person name="Varghese N."/>
            <person name="Submissions S."/>
        </authorList>
    </citation>
    <scope>NUCLEOTIDE SEQUENCE [LARGE SCALE GENOMIC DNA]</scope>
    <source>
        <strain evidence="3">GAS369</strain>
    </source>
</reference>
<keyword evidence="2" id="KW-0675">Receptor</keyword>
<evidence type="ECO:0000313" key="3">
    <source>
        <dbReference type="Proteomes" id="UP000243904"/>
    </source>
</evidence>
<dbReference type="PANTHER" id="PTHR42928">
    <property type="entry name" value="TRICARBOXYLATE-BINDING PROTEIN"/>
    <property type="match status" value="1"/>
</dbReference>
<evidence type="ECO:0000256" key="1">
    <source>
        <dbReference type="ARBA" id="ARBA00006987"/>
    </source>
</evidence>
<dbReference type="RefSeq" id="WP_197685042.1">
    <property type="nucleotide sequence ID" value="NZ_LT629750.1"/>
</dbReference>
<dbReference type="Pfam" id="PF03401">
    <property type="entry name" value="TctC"/>
    <property type="match status" value="1"/>
</dbReference>
<dbReference type="Proteomes" id="UP000243904">
    <property type="component" value="Chromosome I"/>
</dbReference>
<dbReference type="InterPro" id="IPR005064">
    <property type="entry name" value="BUG"/>
</dbReference>
<evidence type="ECO:0000313" key="2">
    <source>
        <dbReference type="EMBL" id="SDS56600.1"/>
    </source>
</evidence>
<proteinExistence type="inferred from homology"/>
<accession>A0A1H1T8J9</accession>
<dbReference type="Gene3D" id="3.40.190.10">
    <property type="entry name" value="Periplasmic binding protein-like II"/>
    <property type="match status" value="1"/>
</dbReference>
<sequence length="328" mass="34579">MTDQMDRRAILSLLAGVGVMAARPSAGLAATYPDHPIRVAVPFSAGGAVDIVARTVMDQVSPQLGQPVVIEDRPGANGNIAPAFVARAAPDGYTVLIGANGLATNESLFDNLSFKAMQDFEPIVLVGYSPLILVVQPSFEAKTVKDLVDMAKAAPGKLTYASAGNGTSGHLAAEIFKQVLGIDALHVPYKGGAQALVDIIAGRISFMFVDPVQVMPQIKANQLRAIAVSSAERLALLPDVPTITEAGYPGVEATVWWGFLVPAHTPGDIVMRLNKEINIALGDQKVKDTLLAMGVVIKGGSPDDFKAFLKSETDKWATIIRTANIKAD</sequence>
<keyword evidence="3" id="KW-1185">Reference proteome</keyword>
<dbReference type="EMBL" id="LT629750">
    <property type="protein sequence ID" value="SDS56600.1"/>
    <property type="molecule type" value="Genomic_DNA"/>
</dbReference>
<organism evidence="2 3">
    <name type="scientific">Bradyrhizobium canariense</name>
    <dbReference type="NCBI Taxonomy" id="255045"/>
    <lineage>
        <taxon>Bacteria</taxon>
        <taxon>Pseudomonadati</taxon>
        <taxon>Pseudomonadota</taxon>
        <taxon>Alphaproteobacteria</taxon>
        <taxon>Hyphomicrobiales</taxon>
        <taxon>Nitrobacteraceae</taxon>
        <taxon>Bradyrhizobium</taxon>
    </lineage>
</organism>
<dbReference type="Gene3D" id="3.40.190.150">
    <property type="entry name" value="Bordetella uptake gene, domain 1"/>
    <property type="match status" value="1"/>
</dbReference>
<dbReference type="PIRSF" id="PIRSF017082">
    <property type="entry name" value="YflP"/>
    <property type="match status" value="1"/>
</dbReference>
<protein>
    <submittedName>
        <fullName evidence="2">Tripartite-type tricarboxylate transporter, receptor component TctC</fullName>
    </submittedName>
</protein>